<name>A0A7S2W5S9_9STRA</name>
<keyword evidence="1" id="KW-0732">Signal</keyword>
<gene>
    <name evidence="2" type="ORF">EANT1437_LOCUS6073</name>
</gene>
<protein>
    <submittedName>
        <fullName evidence="2">Uncharacterized protein</fullName>
    </submittedName>
</protein>
<evidence type="ECO:0000256" key="1">
    <source>
        <dbReference type="SAM" id="SignalP"/>
    </source>
</evidence>
<feature type="chain" id="PRO_5030572089" evidence="1">
    <location>
        <begin position="18"/>
        <end position="242"/>
    </location>
</feature>
<proteinExistence type="predicted"/>
<organism evidence="2">
    <name type="scientific">Eucampia antarctica</name>
    <dbReference type="NCBI Taxonomy" id="49252"/>
    <lineage>
        <taxon>Eukaryota</taxon>
        <taxon>Sar</taxon>
        <taxon>Stramenopiles</taxon>
        <taxon>Ochrophyta</taxon>
        <taxon>Bacillariophyta</taxon>
        <taxon>Mediophyceae</taxon>
        <taxon>Biddulphiophycidae</taxon>
        <taxon>Hemiaulales</taxon>
        <taxon>Hemiaulaceae</taxon>
        <taxon>Eucampia</taxon>
    </lineage>
</organism>
<sequence length="242" mass="25478">MRYVTLLFACALGTVNAFMSVSSPRLRDAHMLHMVAGRVTSLKPAASPLLNSGKAIARSGELLIDLTTTLDLYGGGLSSAGATIRNAGDHIAQAAASCRFKTGTELVCDEIRESATCLLEASQEHFKKALTEAVADKDVTLETGIGAVIPILENAGTSLEAAGAGILQRASIEDVGYKISECGEYLGMFAGAILNLAKDEEEAQIASQRMQFASEQMIEAGNELSGNQKVPEKKTGKGWIKG</sequence>
<feature type="signal peptide" evidence="1">
    <location>
        <begin position="1"/>
        <end position="17"/>
    </location>
</feature>
<dbReference type="AlphaFoldDB" id="A0A7S2W5S9"/>
<evidence type="ECO:0000313" key="2">
    <source>
        <dbReference type="EMBL" id="CAD9667794.1"/>
    </source>
</evidence>
<accession>A0A7S2W5S9</accession>
<reference evidence="2" key="1">
    <citation type="submission" date="2021-01" db="EMBL/GenBank/DDBJ databases">
        <authorList>
            <person name="Corre E."/>
            <person name="Pelletier E."/>
            <person name="Niang G."/>
            <person name="Scheremetjew M."/>
            <person name="Finn R."/>
            <person name="Kale V."/>
            <person name="Holt S."/>
            <person name="Cochrane G."/>
            <person name="Meng A."/>
            <person name="Brown T."/>
            <person name="Cohen L."/>
        </authorList>
    </citation>
    <scope>NUCLEOTIDE SEQUENCE</scope>
    <source>
        <strain evidence="2">CCMP1452</strain>
    </source>
</reference>
<dbReference type="EMBL" id="HBHI01011836">
    <property type="protein sequence ID" value="CAD9667794.1"/>
    <property type="molecule type" value="Transcribed_RNA"/>
</dbReference>